<dbReference type="InterPro" id="IPR041920">
    <property type="entry name" value="ROS/MUCR_sf"/>
</dbReference>
<dbReference type="KEGG" id="bapi:BBC0122_019330"/>
<reference evidence="3 4" key="1">
    <citation type="submission" date="2016-11" db="EMBL/GenBank/DDBJ databases">
        <title>Comparative genomics of Bartonella apis.</title>
        <authorList>
            <person name="Engel P."/>
        </authorList>
    </citation>
    <scope>NUCLEOTIDE SEQUENCE [LARGE SCALE GENOMIC DNA]</scope>
    <source>
        <strain evidence="3 4">BBC0122</strain>
    </source>
</reference>
<name>A0A1U9MJ95_9HYPH</name>
<evidence type="ECO:0000256" key="1">
    <source>
        <dbReference type="ARBA" id="ARBA00007031"/>
    </source>
</evidence>
<dbReference type="InterPro" id="IPR008807">
    <property type="entry name" value="ROS_MUCR"/>
</dbReference>
<dbReference type="Proteomes" id="UP000189632">
    <property type="component" value="Chromosome"/>
</dbReference>
<dbReference type="GO" id="GO:0003677">
    <property type="term" value="F:DNA binding"/>
    <property type="evidence" value="ECO:0007669"/>
    <property type="project" value="InterPro"/>
</dbReference>
<accession>A0A1U9MJ95</accession>
<sequence>MDKTKNIEFLTLTSDIIVAYLSNNKLEAQEIPKLITEIHESLLLATATKPDINISESPKPAVNIKKSIKNECLVCLEDGKEFKSLKRHLMTHHQMTPEDYIAKWNLPKDYPMVAPAYSETRRALAVSIGLGKKTEKSKTKRKKIHMPGFTKSQNSEKV</sequence>
<dbReference type="Gene3D" id="1.10.10.1550">
    <property type="entry name" value="ROS/MUCR transcriptional regulator protein"/>
    <property type="match status" value="1"/>
</dbReference>
<comment type="similarity">
    <text evidence="1">Belongs to the ros/MucR family.</text>
</comment>
<dbReference type="EMBL" id="CP015625">
    <property type="protein sequence ID" value="AQT48027.1"/>
    <property type="molecule type" value="Genomic_DNA"/>
</dbReference>
<evidence type="ECO:0000313" key="3">
    <source>
        <dbReference type="EMBL" id="AQT48027.1"/>
    </source>
</evidence>
<evidence type="ECO:0000313" key="4">
    <source>
        <dbReference type="Proteomes" id="UP000189632"/>
    </source>
</evidence>
<protein>
    <submittedName>
        <fullName evidence="3">Transcriptional regulator</fullName>
    </submittedName>
</protein>
<dbReference type="AlphaFoldDB" id="A0A1U9MJ95"/>
<organism evidence="3 4">
    <name type="scientific">Bartonella choladocola</name>
    <dbReference type="NCBI Taxonomy" id="2750995"/>
    <lineage>
        <taxon>Bacteria</taxon>
        <taxon>Pseudomonadati</taxon>
        <taxon>Pseudomonadota</taxon>
        <taxon>Alphaproteobacteria</taxon>
        <taxon>Hyphomicrobiales</taxon>
        <taxon>Bartonellaceae</taxon>
        <taxon>Bartonella</taxon>
    </lineage>
</organism>
<proteinExistence type="inferred from homology"/>
<gene>
    <name evidence="3" type="ORF">BBC0122_019330</name>
</gene>
<evidence type="ECO:0000256" key="2">
    <source>
        <dbReference type="SAM" id="MobiDB-lite"/>
    </source>
</evidence>
<dbReference type="GO" id="GO:0008270">
    <property type="term" value="F:zinc ion binding"/>
    <property type="evidence" value="ECO:0007669"/>
    <property type="project" value="InterPro"/>
</dbReference>
<keyword evidence="4" id="KW-1185">Reference proteome</keyword>
<dbReference type="RefSeq" id="WP_077993505.1">
    <property type="nucleotide sequence ID" value="NZ_CAXUOT020000003.1"/>
</dbReference>
<dbReference type="Pfam" id="PF05443">
    <property type="entry name" value="ROS_MUCR"/>
    <property type="match status" value="1"/>
</dbReference>
<dbReference type="GO" id="GO:0006355">
    <property type="term" value="P:regulation of DNA-templated transcription"/>
    <property type="evidence" value="ECO:0007669"/>
    <property type="project" value="InterPro"/>
</dbReference>
<dbReference type="OrthoDB" id="9809693at2"/>
<feature type="region of interest" description="Disordered" evidence="2">
    <location>
        <begin position="132"/>
        <end position="158"/>
    </location>
</feature>